<accession>A0A4Y7JQ90</accession>
<proteinExistence type="predicted"/>
<evidence type="ECO:0000313" key="2">
    <source>
        <dbReference type="EMBL" id="RZC62887.1"/>
    </source>
</evidence>
<organism evidence="2 3">
    <name type="scientific">Papaver somniferum</name>
    <name type="common">Opium poppy</name>
    <dbReference type="NCBI Taxonomy" id="3469"/>
    <lineage>
        <taxon>Eukaryota</taxon>
        <taxon>Viridiplantae</taxon>
        <taxon>Streptophyta</taxon>
        <taxon>Embryophyta</taxon>
        <taxon>Tracheophyta</taxon>
        <taxon>Spermatophyta</taxon>
        <taxon>Magnoliopsida</taxon>
        <taxon>Ranunculales</taxon>
        <taxon>Papaveraceae</taxon>
        <taxon>Papaveroideae</taxon>
        <taxon>Papaver</taxon>
    </lineage>
</organism>
<evidence type="ECO:0000256" key="1">
    <source>
        <dbReference type="SAM" id="MobiDB-lite"/>
    </source>
</evidence>
<dbReference type="Proteomes" id="UP000316621">
    <property type="component" value="Chromosome 5"/>
</dbReference>
<evidence type="ECO:0000313" key="3">
    <source>
        <dbReference type="Proteomes" id="UP000316621"/>
    </source>
</evidence>
<protein>
    <submittedName>
        <fullName evidence="2">Uncharacterized protein</fullName>
    </submittedName>
</protein>
<keyword evidence="3" id="KW-1185">Reference proteome</keyword>
<dbReference type="EMBL" id="CM010719">
    <property type="protein sequence ID" value="RZC62887.1"/>
    <property type="molecule type" value="Genomic_DNA"/>
</dbReference>
<dbReference type="AlphaFoldDB" id="A0A4Y7JQ90"/>
<dbReference type="Gramene" id="RZC62887">
    <property type="protein sequence ID" value="RZC62887"/>
    <property type="gene ID" value="C5167_024640"/>
</dbReference>
<feature type="region of interest" description="Disordered" evidence="1">
    <location>
        <begin position="1"/>
        <end position="46"/>
    </location>
</feature>
<name>A0A4Y7JQ90_PAPSO</name>
<gene>
    <name evidence="2" type="ORF">C5167_024640</name>
</gene>
<reference evidence="2 3" key="1">
    <citation type="journal article" date="2018" name="Science">
        <title>The opium poppy genome and morphinan production.</title>
        <authorList>
            <person name="Guo L."/>
            <person name="Winzer T."/>
            <person name="Yang X."/>
            <person name="Li Y."/>
            <person name="Ning Z."/>
            <person name="He Z."/>
            <person name="Teodor R."/>
            <person name="Lu Y."/>
            <person name="Bowser T.A."/>
            <person name="Graham I.A."/>
            <person name="Ye K."/>
        </authorList>
    </citation>
    <scope>NUCLEOTIDE SEQUENCE [LARGE SCALE GENOMIC DNA]</scope>
    <source>
        <strain evidence="3">cv. HN1</strain>
        <tissue evidence="2">Leaves</tissue>
    </source>
</reference>
<sequence>MSFTFSSGKGYGVHKPKASMDTENGENVEDHENGSLAHHTLNHADF</sequence>